<comment type="caution">
    <text evidence="8">The sequence shown here is derived from an EMBL/GenBank/DDBJ whole genome shotgun (WGS) entry which is preliminary data.</text>
</comment>
<organism evidence="8 9">
    <name type="scientific">Chrysophaeum taylorii</name>
    <dbReference type="NCBI Taxonomy" id="2483200"/>
    <lineage>
        <taxon>Eukaryota</taxon>
        <taxon>Sar</taxon>
        <taxon>Stramenopiles</taxon>
        <taxon>Ochrophyta</taxon>
        <taxon>Pelagophyceae</taxon>
        <taxon>Pelagomonadales</taxon>
        <taxon>Pelagomonadaceae</taxon>
        <taxon>Chrysophaeum</taxon>
    </lineage>
</organism>
<evidence type="ECO:0000256" key="4">
    <source>
        <dbReference type="ARBA" id="ARBA00022694"/>
    </source>
</evidence>
<proteinExistence type="inferred from homology"/>
<evidence type="ECO:0000256" key="3">
    <source>
        <dbReference type="ARBA" id="ARBA00022691"/>
    </source>
</evidence>
<dbReference type="EMBL" id="JAQMWT010000021">
    <property type="protein sequence ID" value="KAJ8613818.1"/>
    <property type="molecule type" value="Genomic_DNA"/>
</dbReference>
<gene>
    <name evidence="8" type="ORF">CTAYLR_004896</name>
</gene>
<dbReference type="GO" id="GO:0016432">
    <property type="term" value="F:tRNA-uridine aminocarboxypropyltransferase activity"/>
    <property type="evidence" value="ECO:0007669"/>
    <property type="project" value="UniProtKB-EC"/>
</dbReference>
<dbReference type="PANTHER" id="PTHR21392:SF0">
    <property type="entry name" value="TRNA-URIDINE AMINOCARBOXYPROPYLTRANSFERASE 2"/>
    <property type="match status" value="1"/>
</dbReference>
<evidence type="ECO:0000256" key="1">
    <source>
        <dbReference type="ARBA" id="ARBA00012386"/>
    </source>
</evidence>
<protein>
    <recommendedName>
        <fullName evidence="1">tRNA-uridine aminocarboxypropyltransferase</fullName>
        <ecNumber evidence="1">2.5.1.25</ecNumber>
    </recommendedName>
</protein>
<dbReference type="EC" id="2.5.1.25" evidence="1"/>
<evidence type="ECO:0000313" key="9">
    <source>
        <dbReference type="Proteomes" id="UP001230188"/>
    </source>
</evidence>
<evidence type="ECO:0000313" key="8">
    <source>
        <dbReference type="EMBL" id="KAJ8613818.1"/>
    </source>
</evidence>
<evidence type="ECO:0000256" key="6">
    <source>
        <dbReference type="ARBA" id="ARBA00048718"/>
    </source>
</evidence>
<keyword evidence="2" id="KW-0808">Transferase</keyword>
<comment type="similarity">
    <text evidence="5">Belongs to the TDD superfamily. DTWD2 family.</text>
</comment>
<dbReference type="PANTHER" id="PTHR21392">
    <property type="entry name" value="TRNA-URIDINE AMINOCARBOXYPROPYLTRANSFERASE 2"/>
    <property type="match status" value="1"/>
</dbReference>
<feature type="domain" description="DTW" evidence="7">
    <location>
        <begin position="76"/>
        <end position="271"/>
    </location>
</feature>
<sequence>MLVSVTLALVTPWNVDEWSLSSAQSARPTALDAVERAVDTVLAGVQGVALGEVSPWERESIAVARRLRARLDSFATAGDCRRCWLQRAHCVCVDCPTIAWREPAPLRRIFVLMSHKEVVLAVDTAKLVCAAYSNRAVLVVGGLGCQPLWDEMVASLTAGTAAILYPSDDAWEIDDVFHGEDAPRDLVVIDGTWSQAAALHRRLPPSAPRVRLPADTLADIATNGRQLRHHPEMWREISTLTAVSAVAAKLDLHPDRPDALLRYQAIADAAARRQLGPVRISEKRRARAAQ</sequence>
<keyword evidence="9" id="KW-1185">Reference proteome</keyword>
<dbReference type="InterPro" id="IPR005636">
    <property type="entry name" value="DTW"/>
</dbReference>
<dbReference type="GO" id="GO:0008033">
    <property type="term" value="P:tRNA processing"/>
    <property type="evidence" value="ECO:0007669"/>
    <property type="project" value="UniProtKB-KW"/>
</dbReference>
<evidence type="ECO:0000259" key="7">
    <source>
        <dbReference type="SMART" id="SM01144"/>
    </source>
</evidence>
<dbReference type="InterPro" id="IPR039262">
    <property type="entry name" value="DTWD2/TAPT"/>
</dbReference>
<comment type="catalytic activity">
    <reaction evidence="6">
        <text>a uridine in tRNA + S-adenosyl-L-methionine = a 3-[(3S)-3-amino-3-carboxypropyl]uridine in tRNA + S-methyl-5'-thioadenosine + H(+)</text>
        <dbReference type="Rhea" id="RHEA:62432"/>
        <dbReference type="Rhea" id="RHEA-COMP:13339"/>
        <dbReference type="Rhea" id="RHEA-COMP:16092"/>
        <dbReference type="ChEBI" id="CHEBI:15378"/>
        <dbReference type="ChEBI" id="CHEBI:17509"/>
        <dbReference type="ChEBI" id="CHEBI:59789"/>
        <dbReference type="ChEBI" id="CHEBI:65315"/>
        <dbReference type="ChEBI" id="CHEBI:82930"/>
        <dbReference type="EC" id="2.5.1.25"/>
    </reaction>
</comment>
<keyword evidence="4" id="KW-0819">tRNA processing</keyword>
<dbReference type="AlphaFoldDB" id="A0AAD7UNK7"/>
<name>A0AAD7UNK7_9STRA</name>
<dbReference type="Pfam" id="PF03942">
    <property type="entry name" value="DTW"/>
    <property type="match status" value="1"/>
</dbReference>
<evidence type="ECO:0000256" key="2">
    <source>
        <dbReference type="ARBA" id="ARBA00022679"/>
    </source>
</evidence>
<keyword evidence="3" id="KW-0949">S-adenosyl-L-methionine</keyword>
<reference evidence="8" key="1">
    <citation type="submission" date="2023-01" db="EMBL/GenBank/DDBJ databases">
        <title>Metagenome sequencing of chrysophaentin producing Chrysophaeum taylorii.</title>
        <authorList>
            <person name="Davison J."/>
            <person name="Bewley C."/>
        </authorList>
    </citation>
    <scope>NUCLEOTIDE SEQUENCE</scope>
    <source>
        <strain evidence="8">NIES-1699</strain>
    </source>
</reference>
<accession>A0AAD7UNK7</accession>
<dbReference type="SMART" id="SM01144">
    <property type="entry name" value="DTW"/>
    <property type="match status" value="1"/>
</dbReference>
<dbReference type="Proteomes" id="UP001230188">
    <property type="component" value="Unassembled WGS sequence"/>
</dbReference>
<evidence type="ECO:0000256" key="5">
    <source>
        <dbReference type="ARBA" id="ARBA00034489"/>
    </source>
</evidence>